<dbReference type="PATRIC" id="fig|1114856.3.peg.1261"/>
<comment type="caution">
    <text evidence="3">The sequence shown here is derived from an EMBL/GenBank/DDBJ whole genome shotgun (WGS) entry which is preliminary data.</text>
</comment>
<reference evidence="3 4" key="1">
    <citation type="journal article" date="2014" name="PLoS Genet.">
        <title>Phylogenetically driven sequencing of extremely halophilic archaea reveals strategies for static and dynamic osmo-response.</title>
        <authorList>
            <person name="Becker E.A."/>
            <person name="Seitzer P.M."/>
            <person name="Tritt A."/>
            <person name="Larsen D."/>
            <person name="Krusor M."/>
            <person name="Yao A.I."/>
            <person name="Wu D."/>
            <person name="Madern D."/>
            <person name="Eisen J.A."/>
            <person name="Darling A.E."/>
            <person name="Facciotti M.T."/>
        </authorList>
    </citation>
    <scope>NUCLEOTIDE SEQUENCE [LARGE SCALE GENOMIC DNA]</scope>
    <source>
        <strain evidence="3 4">GA33</strain>
    </source>
</reference>
<dbReference type="OrthoDB" id="187327at2157"/>
<dbReference type="STRING" id="1114856.GCA_000383975_01076"/>
<proteinExistence type="predicted"/>
<organism evidence="3 4">
    <name type="scientific">Natronorubrum tibetense GA33</name>
    <dbReference type="NCBI Taxonomy" id="1114856"/>
    <lineage>
        <taxon>Archaea</taxon>
        <taxon>Methanobacteriati</taxon>
        <taxon>Methanobacteriota</taxon>
        <taxon>Stenosarchaea group</taxon>
        <taxon>Halobacteria</taxon>
        <taxon>Halobacteriales</taxon>
        <taxon>Natrialbaceae</taxon>
        <taxon>Natronorubrum</taxon>
    </lineage>
</organism>
<dbReference type="eggNOG" id="arCOG06227">
    <property type="taxonomic scope" value="Archaea"/>
</dbReference>
<evidence type="ECO:0000259" key="2">
    <source>
        <dbReference type="Pfam" id="PF14344"/>
    </source>
</evidence>
<sequence>MTLSRRSTIKAIGIVGGGSALSGTALAVNEHEDDERDVDEEPDDGEMGAIRVGHFSPDAPNVDVYVDDQQILTDVAYDELSPYLEIAPGTYTLTITAAGDDEPVYEENIPVDTDYYTAAAIGEIEGDDGDDEVEGAETAASVQDDDYEDDDYEDVDDEDDDYEDVDDEDDDYEDVDDDYDDADDDLEEEAVDDEDDEDGPGTFDVLLLFDREAVEQEGTSQLRLVHASPDAPTLDITDDQGLPLYEDVGFGEPSGYVSFEPGEQTLELFEAGENEFDAEFDEDDLEDQEDEETEEPETAASIQDDEDDDLDLDDEDDDLDEDEVIDQAEPLSSVDVDLEEDTVYTAFAIGYFEERDDLDDDRPFEIRVAIDGEEEEEDDHDEAPDEAEPDEDEVDNGEDDYEDDPDVDDDDDYEDDDDDGYDDYDDDDGYDDEEEEEPMTADD</sequence>
<dbReference type="Proteomes" id="UP000011599">
    <property type="component" value="Unassembled WGS sequence"/>
</dbReference>
<feature type="region of interest" description="Disordered" evidence="1">
    <location>
        <begin position="30"/>
        <end position="61"/>
    </location>
</feature>
<dbReference type="RefSeq" id="WP_006089031.1">
    <property type="nucleotide sequence ID" value="NZ_AOHW01000022.1"/>
</dbReference>
<dbReference type="EMBL" id="AOHW01000022">
    <property type="protein sequence ID" value="ELY42874.1"/>
    <property type="molecule type" value="Genomic_DNA"/>
</dbReference>
<feature type="compositionally biased region" description="Acidic residues" evidence="1">
    <location>
        <begin position="272"/>
        <end position="326"/>
    </location>
</feature>
<keyword evidence="4" id="KW-1185">Reference proteome</keyword>
<evidence type="ECO:0000313" key="3">
    <source>
        <dbReference type="EMBL" id="ELY42874.1"/>
    </source>
</evidence>
<feature type="compositionally biased region" description="Acidic residues" evidence="1">
    <location>
        <begin position="143"/>
        <end position="199"/>
    </location>
</feature>
<dbReference type="InterPro" id="IPR025510">
    <property type="entry name" value="DUF4397"/>
</dbReference>
<dbReference type="AlphaFoldDB" id="L9W046"/>
<feature type="region of interest" description="Disordered" evidence="1">
    <location>
        <begin position="272"/>
        <end position="443"/>
    </location>
</feature>
<dbReference type="PROSITE" id="PS51318">
    <property type="entry name" value="TAT"/>
    <property type="match status" value="1"/>
</dbReference>
<feature type="compositionally biased region" description="Basic and acidic residues" evidence="1">
    <location>
        <begin position="361"/>
        <end position="370"/>
    </location>
</feature>
<name>L9W046_9EURY</name>
<protein>
    <recommendedName>
        <fullName evidence="2">DUF4397 domain-containing protein</fullName>
    </recommendedName>
</protein>
<evidence type="ECO:0000256" key="1">
    <source>
        <dbReference type="SAM" id="MobiDB-lite"/>
    </source>
</evidence>
<feature type="compositionally biased region" description="Acidic residues" evidence="1">
    <location>
        <begin position="371"/>
        <end position="443"/>
    </location>
</feature>
<feature type="region of interest" description="Disordered" evidence="1">
    <location>
        <begin position="125"/>
        <end position="202"/>
    </location>
</feature>
<feature type="compositionally biased region" description="Acidic residues" evidence="1">
    <location>
        <begin position="125"/>
        <end position="135"/>
    </location>
</feature>
<evidence type="ECO:0000313" key="4">
    <source>
        <dbReference type="Proteomes" id="UP000011599"/>
    </source>
</evidence>
<dbReference type="Pfam" id="PF14344">
    <property type="entry name" value="DUF4397"/>
    <property type="match status" value="2"/>
</dbReference>
<feature type="compositionally biased region" description="Acidic residues" evidence="1">
    <location>
        <begin position="31"/>
        <end position="46"/>
    </location>
</feature>
<feature type="domain" description="DUF4397" evidence="2">
    <location>
        <begin position="49"/>
        <end position="124"/>
    </location>
</feature>
<feature type="domain" description="DUF4397" evidence="2">
    <location>
        <begin position="220"/>
        <end position="273"/>
    </location>
</feature>
<dbReference type="InterPro" id="IPR006311">
    <property type="entry name" value="TAT_signal"/>
</dbReference>
<accession>L9W046</accession>
<gene>
    <name evidence="3" type="ORF">C496_06057</name>
</gene>